<sequence length="321" mass="37150">MFSPEPQRNSLQMFLARVPSTHASYPLLLSMKSNQLAGRHGEERVLSYLQEALHNQSAYVLHDFHMRIPNAYSIQIDFVIFTKSYILLLEVKNIKGHIRLQHAPPQLVRTLDGIVQAMDCPFTQMTRNVMHFKKLLGNQSVPVYTAIVWANRSAVIDPLMFEAPHPLLFVKQLPAFISNLPNEESANVSLRPLVRRIQSKATPFWQTNMCERYSVSPLDLLNGMQCMACYSMAKLFEKTWVCMNCKCRVNSMLPENICLLFHFMGENLSMQMLQQLIPSLRSRNLQDLIQSKRLQISGNRRNRSYHTVTPKQVKWMEINNK</sequence>
<evidence type="ECO:0000313" key="3">
    <source>
        <dbReference type="Proteomes" id="UP001595733"/>
    </source>
</evidence>
<dbReference type="Pfam" id="PF08378">
    <property type="entry name" value="NERD"/>
    <property type="match status" value="1"/>
</dbReference>
<evidence type="ECO:0000313" key="2">
    <source>
        <dbReference type="EMBL" id="MFC4354967.1"/>
    </source>
</evidence>
<gene>
    <name evidence="2" type="ORF">ACFO0S_07895</name>
</gene>
<dbReference type="RefSeq" id="WP_378141268.1">
    <property type="nucleotide sequence ID" value="NZ_JBHSEF010000021.1"/>
</dbReference>
<accession>A0ABV8UUF9</accession>
<protein>
    <submittedName>
        <fullName evidence="2">Nuclease-related domain-containing protein</fullName>
    </submittedName>
</protein>
<reference evidence="3" key="1">
    <citation type="journal article" date="2019" name="Int. J. Syst. Evol. Microbiol.">
        <title>The Global Catalogue of Microorganisms (GCM) 10K type strain sequencing project: providing services to taxonomists for standard genome sequencing and annotation.</title>
        <authorList>
            <consortium name="The Broad Institute Genomics Platform"/>
            <consortium name="The Broad Institute Genome Sequencing Center for Infectious Disease"/>
            <person name="Wu L."/>
            <person name="Ma J."/>
        </authorList>
    </citation>
    <scope>NUCLEOTIDE SEQUENCE [LARGE SCALE GENOMIC DNA]</scope>
    <source>
        <strain evidence="3">CCUG 50353</strain>
    </source>
</reference>
<proteinExistence type="predicted"/>
<dbReference type="EMBL" id="JBHSEF010000021">
    <property type="protein sequence ID" value="MFC4354967.1"/>
    <property type="molecule type" value="Genomic_DNA"/>
</dbReference>
<comment type="caution">
    <text evidence="2">The sequence shown here is derived from an EMBL/GenBank/DDBJ whole genome shotgun (WGS) entry which is preliminary data.</text>
</comment>
<evidence type="ECO:0000259" key="1">
    <source>
        <dbReference type="PROSITE" id="PS50965"/>
    </source>
</evidence>
<dbReference type="PROSITE" id="PS50965">
    <property type="entry name" value="NERD"/>
    <property type="match status" value="1"/>
</dbReference>
<keyword evidence="3" id="KW-1185">Reference proteome</keyword>
<name>A0ABV8UUF9_9BACL</name>
<feature type="domain" description="NERD" evidence="1">
    <location>
        <begin position="37"/>
        <end position="155"/>
    </location>
</feature>
<organism evidence="2 3">
    <name type="scientific">Chryseomicrobium palamuruense</name>
    <dbReference type="NCBI Taxonomy" id="682973"/>
    <lineage>
        <taxon>Bacteria</taxon>
        <taxon>Bacillati</taxon>
        <taxon>Bacillota</taxon>
        <taxon>Bacilli</taxon>
        <taxon>Bacillales</taxon>
        <taxon>Caryophanaceae</taxon>
        <taxon>Chryseomicrobium</taxon>
    </lineage>
</organism>
<dbReference type="InterPro" id="IPR011528">
    <property type="entry name" value="NERD"/>
</dbReference>
<dbReference type="Proteomes" id="UP001595733">
    <property type="component" value="Unassembled WGS sequence"/>
</dbReference>